<dbReference type="AlphaFoldDB" id="A0A561VKX5"/>
<evidence type="ECO:0000259" key="1">
    <source>
        <dbReference type="Pfam" id="PF13977"/>
    </source>
</evidence>
<dbReference type="SUPFAM" id="SSF48498">
    <property type="entry name" value="Tetracyclin repressor-like, C-terminal domain"/>
    <property type="match status" value="1"/>
</dbReference>
<dbReference type="Pfam" id="PF13977">
    <property type="entry name" value="TetR_C_6"/>
    <property type="match status" value="1"/>
</dbReference>
<reference evidence="2 3" key="1">
    <citation type="submission" date="2019-06" db="EMBL/GenBank/DDBJ databases">
        <title>Sequencing the genomes of 1000 actinobacteria strains.</title>
        <authorList>
            <person name="Klenk H.-P."/>
        </authorList>
    </citation>
    <scope>NUCLEOTIDE SEQUENCE [LARGE SCALE GENOMIC DNA]</scope>
    <source>
        <strain evidence="2 3">DSM 43866</strain>
    </source>
</reference>
<keyword evidence="3" id="KW-1185">Reference proteome</keyword>
<dbReference type="InterPro" id="IPR039538">
    <property type="entry name" value="BetI_C"/>
</dbReference>
<name>A0A561VKX5_ACTTI</name>
<feature type="domain" description="BetI-type transcriptional repressor C-terminal" evidence="1">
    <location>
        <begin position="6"/>
        <end position="86"/>
    </location>
</feature>
<sequence length="88" mass="9425">MLRHTLTAAARTRSGLRPHARALRESMSAVVHRVLTEARAAGGLAAGLDIDLETARLYALLDGLSLRAVAGEPDSPRAVLRHHLDTLP</sequence>
<dbReference type="Gene3D" id="1.10.357.10">
    <property type="entry name" value="Tetracycline Repressor, domain 2"/>
    <property type="match status" value="1"/>
</dbReference>
<gene>
    <name evidence="2" type="ORF">FHX34_105104</name>
</gene>
<dbReference type="InterPro" id="IPR036271">
    <property type="entry name" value="Tet_transcr_reg_TetR-rel_C_sf"/>
</dbReference>
<evidence type="ECO:0000313" key="3">
    <source>
        <dbReference type="Proteomes" id="UP000320239"/>
    </source>
</evidence>
<organism evidence="2 3">
    <name type="scientific">Actinoplanes teichomyceticus</name>
    <dbReference type="NCBI Taxonomy" id="1867"/>
    <lineage>
        <taxon>Bacteria</taxon>
        <taxon>Bacillati</taxon>
        <taxon>Actinomycetota</taxon>
        <taxon>Actinomycetes</taxon>
        <taxon>Micromonosporales</taxon>
        <taxon>Micromonosporaceae</taxon>
        <taxon>Actinoplanes</taxon>
    </lineage>
</organism>
<evidence type="ECO:0000313" key="2">
    <source>
        <dbReference type="EMBL" id="TWG12237.1"/>
    </source>
</evidence>
<comment type="caution">
    <text evidence="2">The sequence shown here is derived from an EMBL/GenBank/DDBJ whole genome shotgun (WGS) entry which is preliminary data.</text>
</comment>
<dbReference type="EMBL" id="VIWY01000005">
    <property type="protein sequence ID" value="TWG12237.1"/>
    <property type="molecule type" value="Genomic_DNA"/>
</dbReference>
<protein>
    <submittedName>
        <fullName evidence="2">TetR family transcriptional regulator</fullName>
    </submittedName>
</protein>
<accession>A0A561VKX5</accession>
<proteinExistence type="predicted"/>
<dbReference type="Proteomes" id="UP000320239">
    <property type="component" value="Unassembled WGS sequence"/>
</dbReference>